<dbReference type="SUPFAM" id="SSF56349">
    <property type="entry name" value="DNA breaking-rejoining enzymes"/>
    <property type="match status" value="1"/>
</dbReference>
<dbReference type="Gene3D" id="1.10.443.10">
    <property type="entry name" value="Intergrase catalytic core"/>
    <property type="match status" value="1"/>
</dbReference>
<dbReference type="PANTHER" id="PTHR30349:SF41">
    <property type="entry name" value="INTEGRASE_RECOMBINASE PROTEIN MJ0367-RELATED"/>
    <property type="match status" value="1"/>
</dbReference>
<dbReference type="GO" id="GO:0006310">
    <property type="term" value="P:DNA recombination"/>
    <property type="evidence" value="ECO:0007669"/>
    <property type="project" value="UniProtKB-KW"/>
</dbReference>
<proteinExistence type="predicted"/>
<accession>A0A7G9YZF0</accession>
<sequence>MVMNKMEVKDIERDEIIKNWWMRIKASESLKKGYARSMVYFFQFLEEKGIAIGRTPGELRTYAKRKVKEDATEWLDDIEGTLAAFENWLNEKPKAFPKSETPMKLAPNTVARYIAAVRSFFGAYNIPMPKGKGRREPQVLVENNHRLTKEIVREAIKYADVREKAIILTMMTSGMGDSEILNVTVGDFVRGRGYNPDSISDLVSWVNEEKRKCEEAIGEGNLDFGITRFDVRRKKTQIDYMSFITPEGTLAILDYLAWRNRASGYSDSHKGTGRIREEKRKVRTPEDFLFIKKDVPEYYLPPEVIQALKPPREEIKELKDKRATKITVDKVKEKRKELSLKEYPDEVRKFDVKGIMGMFRQLAKKAGIDTKFGVYQVLRGHNLRKLFYTLLRNEGIDSFTLEFWQGHKIPKEQAAYFEAIPEKLKAIYAKYMHVLFIGEFETKVLASKEYAELKEEIDGYKEALKNRNGEMAKLKEEIEAMKERKEKTEEEALEKITRLQKILEKKGII</sequence>
<dbReference type="InterPro" id="IPR011010">
    <property type="entry name" value="DNA_brk_join_enz"/>
</dbReference>
<dbReference type="InterPro" id="IPR050090">
    <property type="entry name" value="Tyrosine_recombinase_XerCD"/>
</dbReference>
<evidence type="ECO:0000256" key="2">
    <source>
        <dbReference type="ARBA" id="ARBA00023125"/>
    </source>
</evidence>
<organism evidence="7">
    <name type="scientific">Candidatus Methanophagaceae archaeon ANME-1 ERB6</name>
    <dbReference type="NCBI Taxonomy" id="2759912"/>
    <lineage>
        <taxon>Archaea</taxon>
        <taxon>Methanobacteriati</taxon>
        <taxon>Methanobacteriota</taxon>
        <taxon>Stenosarchaea group</taxon>
        <taxon>Methanomicrobia</taxon>
        <taxon>Candidatus Methanophagales</taxon>
        <taxon>Candidatus Methanophagaceae</taxon>
    </lineage>
</organism>
<dbReference type="InterPro" id="IPR013762">
    <property type="entry name" value="Integrase-like_cat_sf"/>
</dbReference>
<dbReference type="InterPro" id="IPR010998">
    <property type="entry name" value="Integrase_recombinase_N"/>
</dbReference>
<keyword evidence="2 4" id="KW-0238">DNA-binding</keyword>
<evidence type="ECO:0000259" key="6">
    <source>
        <dbReference type="PROSITE" id="PS51900"/>
    </source>
</evidence>
<evidence type="ECO:0000256" key="1">
    <source>
        <dbReference type="ARBA" id="ARBA00022908"/>
    </source>
</evidence>
<keyword evidence="1" id="KW-0229">DNA integration</keyword>
<dbReference type="Gene3D" id="1.10.150.130">
    <property type="match status" value="1"/>
</dbReference>
<name>A0A7G9YZF0_9EURY</name>
<gene>
    <name evidence="7" type="ORF">OJFPBHNK_00010</name>
</gene>
<feature type="coiled-coil region" evidence="5">
    <location>
        <begin position="443"/>
        <end position="502"/>
    </location>
</feature>
<dbReference type="GO" id="GO:0003677">
    <property type="term" value="F:DNA binding"/>
    <property type="evidence" value="ECO:0007669"/>
    <property type="project" value="UniProtKB-UniRule"/>
</dbReference>
<dbReference type="EMBL" id="MT631540">
    <property type="protein sequence ID" value="QNO53384.1"/>
    <property type="molecule type" value="Genomic_DNA"/>
</dbReference>
<dbReference type="PROSITE" id="PS51900">
    <property type="entry name" value="CB"/>
    <property type="match status" value="1"/>
</dbReference>
<evidence type="ECO:0000256" key="3">
    <source>
        <dbReference type="ARBA" id="ARBA00023172"/>
    </source>
</evidence>
<evidence type="ECO:0000256" key="5">
    <source>
        <dbReference type="SAM" id="Coils"/>
    </source>
</evidence>
<keyword evidence="5" id="KW-0175">Coiled coil</keyword>
<feature type="domain" description="Core-binding (CB)" evidence="6">
    <location>
        <begin position="11"/>
        <end position="125"/>
    </location>
</feature>
<keyword evidence="3" id="KW-0233">DNA recombination</keyword>
<dbReference type="InterPro" id="IPR044068">
    <property type="entry name" value="CB"/>
</dbReference>
<protein>
    <recommendedName>
        <fullName evidence="6">Core-binding (CB) domain-containing protein</fullName>
    </recommendedName>
</protein>
<dbReference type="PANTHER" id="PTHR30349">
    <property type="entry name" value="PHAGE INTEGRASE-RELATED"/>
    <property type="match status" value="1"/>
</dbReference>
<evidence type="ECO:0000256" key="4">
    <source>
        <dbReference type="PROSITE-ProRule" id="PRU01248"/>
    </source>
</evidence>
<dbReference type="GO" id="GO:0015074">
    <property type="term" value="P:DNA integration"/>
    <property type="evidence" value="ECO:0007669"/>
    <property type="project" value="UniProtKB-KW"/>
</dbReference>
<reference evidence="7" key="1">
    <citation type="submission" date="2020-06" db="EMBL/GenBank/DDBJ databases">
        <title>Unique genomic features of the anaerobic methanotrophic archaea.</title>
        <authorList>
            <person name="Chadwick G.L."/>
            <person name="Skennerton C.T."/>
            <person name="Laso-Perez R."/>
            <person name="Leu A.O."/>
            <person name="Speth D.R."/>
            <person name="Yu H."/>
            <person name="Morgan-Lang C."/>
            <person name="Hatzenpichler R."/>
            <person name="Goudeau D."/>
            <person name="Malmstrom R."/>
            <person name="Brazelton W.J."/>
            <person name="Woyke T."/>
            <person name="Hallam S.J."/>
            <person name="Tyson G.W."/>
            <person name="Wegener G."/>
            <person name="Boetius A."/>
            <person name="Orphan V."/>
        </authorList>
    </citation>
    <scope>NUCLEOTIDE SEQUENCE</scope>
</reference>
<evidence type="ECO:0000313" key="7">
    <source>
        <dbReference type="EMBL" id="QNO53384.1"/>
    </source>
</evidence>
<dbReference type="AlphaFoldDB" id="A0A7G9YZF0"/>